<accession>A0A0R1MBU2</accession>
<feature type="transmembrane region" description="Helical" evidence="1">
    <location>
        <begin position="195"/>
        <end position="219"/>
    </location>
</feature>
<reference evidence="2 3" key="1">
    <citation type="journal article" date="2015" name="Genome Announc.">
        <title>Expanding the biotechnology potential of lactobacilli through comparative genomics of 213 strains and associated genera.</title>
        <authorList>
            <person name="Sun Z."/>
            <person name="Harris H.M."/>
            <person name="McCann A."/>
            <person name="Guo C."/>
            <person name="Argimon S."/>
            <person name="Zhang W."/>
            <person name="Yang X."/>
            <person name="Jeffery I.B."/>
            <person name="Cooney J.C."/>
            <person name="Kagawa T.F."/>
            <person name="Liu W."/>
            <person name="Song Y."/>
            <person name="Salvetti E."/>
            <person name="Wrobel A."/>
            <person name="Rasinkangas P."/>
            <person name="Parkhill J."/>
            <person name="Rea M.C."/>
            <person name="O'Sullivan O."/>
            <person name="Ritari J."/>
            <person name="Douillard F.P."/>
            <person name="Paul Ross R."/>
            <person name="Yang R."/>
            <person name="Briner A.E."/>
            <person name="Felis G.E."/>
            <person name="de Vos W.M."/>
            <person name="Barrangou R."/>
            <person name="Klaenhammer T.R."/>
            <person name="Caufield P.W."/>
            <person name="Cui Y."/>
            <person name="Zhang H."/>
            <person name="O'Toole P.W."/>
        </authorList>
    </citation>
    <scope>NUCLEOTIDE SEQUENCE [LARGE SCALE GENOMIC DNA]</scope>
    <source>
        <strain evidence="2 3">DSM 19519</strain>
    </source>
</reference>
<organism evidence="2 3">
    <name type="scientific">Liquorilactobacillus hordei DSM 19519</name>
    <dbReference type="NCBI Taxonomy" id="1423759"/>
    <lineage>
        <taxon>Bacteria</taxon>
        <taxon>Bacillati</taxon>
        <taxon>Bacillota</taxon>
        <taxon>Bacilli</taxon>
        <taxon>Lactobacillales</taxon>
        <taxon>Lactobacillaceae</taxon>
        <taxon>Liquorilactobacillus</taxon>
    </lineage>
</organism>
<keyword evidence="3" id="KW-1185">Reference proteome</keyword>
<comment type="caution">
    <text evidence="2">The sequence shown here is derived from an EMBL/GenBank/DDBJ whole genome shotgun (WGS) entry which is preliminary data.</text>
</comment>
<dbReference type="RefSeq" id="WP_057870481.1">
    <property type="nucleotide sequence ID" value="NZ_AZDX01000093.1"/>
</dbReference>
<feature type="transmembrane region" description="Helical" evidence="1">
    <location>
        <begin position="122"/>
        <end position="150"/>
    </location>
</feature>
<protein>
    <recommendedName>
        <fullName evidence="4">Integral membrane protein</fullName>
    </recommendedName>
</protein>
<dbReference type="OrthoDB" id="9784844at2"/>
<dbReference type="EMBL" id="AZDX01000093">
    <property type="protein sequence ID" value="KRL01571.1"/>
    <property type="molecule type" value="Genomic_DNA"/>
</dbReference>
<keyword evidence="1" id="KW-1133">Transmembrane helix</keyword>
<name>A0A0R1MBU2_9LACO</name>
<dbReference type="GeneID" id="98309888"/>
<dbReference type="Proteomes" id="UP000051448">
    <property type="component" value="Unassembled WGS sequence"/>
</dbReference>
<feature type="transmembrane region" description="Helical" evidence="1">
    <location>
        <begin position="81"/>
        <end position="101"/>
    </location>
</feature>
<dbReference type="PANTHER" id="PTHR40076:SF1">
    <property type="entry name" value="MEMBRANE PROTEIN"/>
    <property type="match status" value="1"/>
</dbReference>
<dbReference type="Pfam" id="PF06161">
    <property type="entry name" value="DUF975"/>
    <property type="match status" value="1"/>
</dbReference>
<evidence type="ECO:0000256" key="1">
    <source>
        <dbReference type="SAM" id="Phobius"/>
    </source>
</evidence>
<gene>
    <name evidence="2" type="ORF">FC92_GL002242</name>
</gene>
<dbReference type="PATRIC" id="fig|1423759.3.peg.2346"/>
<keyword evidence="1" id="KW-0812">Transmembrane</keyword>
<evidence type="ECO:0008006" key="4">
    <source>
        <dbReference type="Google" id="ProtNLM"/>
    </source>
</evidence>
<dbReference type="InterPro" id="IPR010380">
    <property type="entry name" value="DUF975"/>
</dbReference>
<keyword evidence="1" id="KW-0472">Membrane</keyword>
<dbReference type="AlphaFoldDB" id="A0A0R1MBU2"/>
<feature type="transmembrane region" description="Helical" evidence="1">
    <location>
        <begin position="25"/>
        <end position="51"/>
    </location>
</feature>
<dbReference type="PANTHER" id="PTHR40076">
    <property type="entry name" value="MEMBRANE PROTEIN-RELATED"/>
    <property type="match status" value="1"/>
</dbReference>
<evidence type="ECO:0000313" key="2">
    <source>
        <dbReference type="EMBL" id="KRL01571.1"/>
    </source>
</evidence>
<proteinExistence type="predicted"/>
<evidence type="ECO:0000313" key="3">
    <source>
        <dbReference type="Proteomes" id="UP000051448"/>
    </source>
</evidence>
<sequence length="259" mass="29226">MKTRRELKNEVKETFKGHWGQAIKVAIIPIIFQIIIIMLGILAVMILSIIVAEYSDSISNGISSVDTSNKFGHGNVFGNSAGGIIATMILTGISFTFLDWLRTKNADFSALKGAFSVFTKRNFLGILVLYILTNIFIFLWTLLLIVPGIIKSFAYSQTYFVYKDMSQSKNADDFNFLDYITKSRELMVGHKFEFFVLKLSFIGWDIVAILTLGLGYIWVTPYKLATYAAYYESLAANSDIISDNQQNDDDDKKSVIVEY</sequence>